<keyword evidence="7 11" id="KW-0408">Iron</keyword>
<keyword evidence="6 7" id="KW-0315">Glutamine amidotransferase</keyword>
<evidence type="ECO:0000256" key="6">
    <source>
        <dbReference type="ARBA" id="ARBA00022962"/>
    </source>
</evidence>
<name>A6TLS4_ALKMQ</name>
<keyword evidence="5 7" id="KW-0658">Purine biosynthesis</keyword>
<protein>
    <recommendedName>
        <fullName evidence="7">Amidophosphoribosyltransferase</fullName>
        <shortName evidence="7">ATase</shortName>
        <ecNumber evidence="7">2.4.2.14</ecNumber>
    </recommendedName>
    <alternativeName>
        <fullName evidence="7">Glutamine phosphoribosylpyrophosphate amidotransferase</fullName>
        <shortName evidence="7">GPATase</shortName>
    </alternativeName>
</protein>
<dbReference type="GO" id="GO:0006189">
    <property type="term" value="P:'de novo' IMP biosynthetic process"/>
    <property type="evidence" value="ECO:0007669"/>
    <property type="project" value="UniProtKB-UniRule"/>
</dbReference>
<dbReference type="InterPro" id="IPR017932">
    <property type="entry name" value="GATase_2_dom"/>
</dbReference>
<evidence type="ECO:0000313" key="14">
    <source>
        <dbReference type="Proteomes" id="UP000001572"/>
    </source>
</evidence>
<feature type="binding site" evidence="7 11">
    <location>
        <position position="396"/>
    </location>
    <ligand>
        <name>[4Fe-4S] cluster</name>
        <dbReference type="ChEBI" id="CHEBI:49883"/>
    </ligand>
</feature>
<dbReference type="GO" id="GO:0000287">
    <property type="term" value="F:magnesium ion binding"/>
    <property type="evidence" value="ECO:0007669"/>
    <property type="project" value="UniProtKB-UniRule"/>
</dbReference>
<dbReference type="InterPro" id="IPR005854">
    <property type="entry name" value="PurF"/>
</dbReference>
<feature type="binding site" evidence="7 11">
    <location>
        <position position="447"/>
    </location>
    <ligand>
        <name>[4Fe-4S] cluster</name>
        <dbReference type="ChEBI" id="CHEBI:49883"/>
    </ligand>
</feature>
<feature type="binding site" evidence="7 11">
    <location>
        <position position="250"/>
    </location>
    <ligand>
        <name>[4Fe-4S] cluster</name>
        <dbReference type="ChEBI" id="CHEBI:49883"/>
    </ligand>
</feature>
<evidence type="ECO:0000313" key="13">
    <source>
        <dbReference type="EMBL" id="ABR47142.1"/>
    </source>
</evidence>
<dbReference type="KEGG" id="amt:Amet_0922"/>
<evidence type="ECO:0000256" key="11">
    <source>
        <dbReference type="PIRSR" id="PIRSR000485-3"/>
    </source>
</evidence>
<comment type="pathway">
    <text evidence="1 7 8">Purine metabolism; IMP biosynthesis via de novo pathway; N(1)-(5-phospho-D-ribosyl)glycinamide from 5-phospho-alpha-D-ribose 1-diphosphate: step 1/2.</text>
</comment>
<proteinExistence type="inferred from homology"/>
<dbReference type="InterPro" id="IPR035584">
    <property type="entry name" value="PurF_N"/>
</dbReference>
<dbReference type="GO" id="GO:0004044">
    <property type="term" value="F:amidophosphoribosyltransferase activity"/>
    <property type="evidence" value="ECO:0007669"/>
    <property type="project" value="UniProtKB-UniRule"/>
</dbReference>
<accession>A6TLS4</accession>
<evidence type="ECO:0000256" key="9">
    <source>
        <dbReference type="PIRSR" id="PIRSR000485-1"/>
    </source>
</evidence>
<sequence>MFNGVHEDRLREECGVIGIFNRDEKHLAKQLYYGLYALQHRGQESAGIATTDGKQTRCHKGMGLVPEVFNEEDLKRLPGTIGIGHVRYSTAGESQAVNAQPLVAKYRGGSIALAHNGNLVNAALLRKKLEEDGVIFQTTIDSEVIVNLIARYSRDGIVEAIERTMDLIKGAYALVMMTDKSLIGVRDPLGLRPLCLGKKDEGYVLASESCALETIGATLIRDIEPGEMVLINGDQVESHRIAKEKSRASCIFEYVYFARPDSQIDGVHVYEARIETGKMLAKEHPVEADIVIAVPDSSIAAALGYSKASGIPFVEGLIKNRYVGRTFIQPDQATREAAVNLKLSPVRSNIQGKRIILVDDSIVRGTTSQRIVRMLKNAGAKEVHMRISSPPVAYSCYFGIDTPDREKLVGATHTVDEICRKIGADSLRYISVEGLVQATGLPKEHFCLACFNGRYPIEVPESSNEKMFKRWEGDGNA</sequence>
<dbReference type="Proteomes" id="UP000001572">
    <property type="component" value="Chromosome"/>
</dbReference>
<evidence type="ECO:0000256" key="3">
    <source>
        <dbReference type="ARBA" id="ARBA00022676"/>
    </source>
</evidence>
<dbReference type="CDD" id="cd00715">
    <property type="entry name" value="GPATase_N"/>
    <property type="match status" value="1"/>
</dbReference>
<feature type="active site" description="Nucleophile" evidence="7 9">
    <location>
        <position position="14"/>
    </location>
</feature>
<comment type="function">
    <text evidence="7">Catalyzes the formation of phosphoribosylamine from phosphoribosylpyrophosphate (PRPP) and glutamine.</text>
</comment>
<dbReference type="EMBL" id="CP000724">
    <property type="protein sequence ID" value="ABR47142.1"/>
    <property type="molecule type" value="Genomic_DNA"/>
</dbReference>
<dbReference type="GO" id="GO:0009113">
    <property type="term" value="P:purine nucleobase biosynthetic process"/>
    <property type="evidence" value="ECO:0007669"/>
    <property type="project" value="UniProtKB-UniRule"/>
</dbReference>
<dbReference type="OrthoDB" id="9801213at2"/>
<feature type="binding site" evidence="7 10">
    <location>
        <position position="360"/>
    </location>
    <ligand>
        <name>Mg(2+)</name>
        <dbReference type="ChEBI" id="CHEBI:18420"/>
    </ligand>
</feature>
<evidence type="ECO:0000256" key="10">
    <source>
        <dbReference type="PIRSR" id="PIRSR000485-2"/>
    </source>
</evidence>
<dbReference type="AlphaFoldDB" id="A6TLS4"/>
<dbReference type="InterPro" id="IPR029057">
    <property type="entry name" value="PRTase-like"/>
</dbReference>
<dbReference type="Gene3D" id="3.40.50.2020">
    <property type="match status" value="1"/>
</dbReference>
<feature type="binding site" evidence="7 11">
    <location>
        <position position="450"/>
    </location>
    <ligand>
        <name>[4Fe-4S] cluster</name>
        <dbReference type="ChEBI" id="CHEBI:49883"/>
    </ligand>
</feature>
<keyword evidence="7 10" id="KW-0479">Metal-binding</keyword>
<dbReference type="EC" id="2.4.2.14" evidence="7"/>
<dbReference type="Pfam" id="PF00156">
    <property type="entry name" value="Pribosyltran"/>
    <property type="match status" value="1"/>
</dbReference>
<keyword evidence="7 10" id="KW-0460">Magnesium</keyword>
<evidence type="ECO:0000256" key="4">
    <source>
        <dbReference type="ARBA" id="ARBA00022679"/>
    </source>
</evidence>
<dbReference type="HOGENOM" id="CLU_022389_3_1_9"/>
<dbReference type="eggNOG" id="COG0034">
    <property type="taxonomic scope" value="Bacteria"/>
</dbReference>
<comment type="cofactor">
    <cofactor evidence="7 11">
        <name>[4Fe-4S] cluster</name>
        <dbReference type="ChEBI" id="CHEBI:49883"/>
    </cofactor>
    <text evidence="7 11">Binds 1 [4Fe-4S] cluster per subunit.</text>
</comment>
<dbReference type="Gene3D" id="3.60.20.10">
    <property type="entry name" value="Glutamine Phosphoribosylpyrophosphate, subunit 1, domain 1"/>
    <property type="match status" value="1"/>
</dbReference>
<comment type="similarity">
    <text evidence="2 7 8">In the C-terminal section; belongs to the purine/pyrimidine phosphoribosyltransferase family.</text>
</comment>
<feature type="binding site" evidence="7 10">
    <location>
        <position position="359"/>
    </location>
    <ligand>
        <name>Mg(2+)</name>
        <dbReference type="ChEBI" id="CHEBI:18420"/>
    </ligand>
</feature>
<comment type="catalytic activity">
    <reaction evidence="7 8">
        <text>5-phospho-beta-D-ribosylamine + L-glutamate + diphosphate = 5-phospho-alpha-D-ribose 1-diphosphate + L-glutamine + H2O</text>
        <dbReference type="Rhea" id="RHEA:14905"/>
        <dbReference type="ChEBI" id="CHEBI:15377"/>
        <dbReference type="ChEBI" id="CHEBI:29985"/>
        <dbReference type="ChEBI" id="CHEBI:33019"/>
        <dbReference type="ChEBI" id="CHEBI:58017"/>
        <dbReference type="ChEBI" id="CHEBI:58359"/>
        <dbReference type="ChEBI" id="CHEBI:58681"/>
        <dbReference type="EC" id="2.4.2.14"/>
    </reaction>
</comment>
<dbReference type="Pfam" id="PF13522">
    <property type="entry name" value="GATase_6"/>
    <property type="match status" value="1"/>
</dbReference>
<dbReference type="PANTHER" id="PTHR11907">
    <property type="entry name" value="AMIDOPHOSPHORIBOSYLTRANSFERASE"/>
    <property type="match status" value="1"/>
</dbReference>
<reference evidence="14" key="1">
    <citation type="journal article" date="2016" name="Genome Announc.">
        <title>Complete genome sequence of Alkaliphilus metalliredigens strain QYMF, an alkaliphilic and metal-reducing bacterium isolated from borax-contaminated leachate ponds.</title>
        <authorList>
            <person name="Hwang C."/>
            <person name="Copeland A."/>
            <person name="Lucas S."/>
            <person name="Lapidus A."/>
            <person name="Barry K."/>
            <person name="Detter J.C."/>
            <person name="Glavina Del Rio T."/>
            <person name="Hammon N."/>
            <person name="Israni S."/>
            <person name="Dalin E."/>
            <person name="Tice H."/>
            <person name="Pitluck S."/>
            <person name="Chertkov O."/>
            <person name="Brettin T."/>
            <person name="Bruce D."/>
            <person name="Han C."/>
            <person name="Schmutz J."/>
            <person name="Larimer F."/>
            <person name="Land M.L."/>
            <person name="Hauser L."/>
            <person name="Kyrpides N."/>
            <person name="Mikhailova N."/>
            <person name="Ye Q."/>
            <person name="Zhou J."/>
            <person name="Richardson P."/>
            <person name="Fields M.W."/>
        </authorList>
    </citation>
    <scope>NUCLEOTIDE SEQUENCE [LARGE SCALE GENOMIC DNA]</scope>
    <source>
        <strain evidence="14">QYMF</strain>
    </source>
</reference>
<dbReference type="PROSITE" id="PS51278">
    <property type="entry name" value="GATASE_TYPE_2"/>
    <property type="match status" value="1"/>
</dbReference>
<evidence type="ECO:0000259" key="12">
    <source>
        <dbReference type="PROSITE" id="PS51278"/>
    </source>
</evidence>
<organism evidence="13 14">
    <name type="scientific">Alkaliphilus metalliredigens (strain QYMF)</name>
    <dbReference type="NCBI Taxonomy" id="293826"/>
    <lineage>
        <taxon>Bacteria</taxon>
        <taxon>Bacillati</taxon>
        <taxon>Bacillota</taxon>
        <taxon>Clostridia</taxon>
        <taxon>Peptostreptococcales</taxon>
        <taxon>Natronincolaceae</taxon>
        <taxon>Alkaliphilus</taxon>
    </lineage>
</organism>
<feature type="domain" description="Glutamine amidotransferase type-2" evidence="12">
    <location>
        <begin position="14"/>
        <end position="234"/>
    </location>
</feature>
<keyword evidence="7" id="KW-0004">4Fe-4S</keyword>
<dbReference type="HAMAP" id="MF_01931">
    <property type="entry name" value="PurF"/>
    <property type="match status" value="1"/>
</dbReference>
<dbReference type="SUPFAM" id="SSF53271">
    <property type="entry name" value="PRTase-like"/>
    <property type="match status" value="1"/>
</dbReference>
<evidence type="ECO:0000256" key="2">
    <source>
        <dbReference type="ARBA" id="ARBA00010138"/>
    </source>
</evidence>
<keyword evidence="3 7" id="KW-0328">Glycosyltransferase</keyword>
<evidence type="ECO:0000256" key="5">
    <source>
        <dbReference type="ARBA" id="ARBA00022755"/>
    </source>
</evidence>
<comment type="cofactor">
    <cofactor evidence="7 10">
        <name>Mg(2+)</name>
        <dbReference type="ChEBI" id="CHEBI:18420"/>
    </cofactor>
    <text evidence="7 10">Binds 1 Mg(2+) ion per subunit.</text>
</comment>
<evidence type="ECO:0000256" key="7">
    <source>
        <dbReference type="HAMAP-Rule" id="MF_01931"/>
    </source>
</evidence>
<dbReference type="CDD" id="cd06223">
    <property type="entry name" value="PRTases_typeI"/>
    <property type="match status" value="1"/>
</dbReference>
<keyword evidence="14" id="KW-1185">Reference proteome</keyword>
<dbReference type="STRING" id="293826.Amet_0922"/>
<feature type="binding site" evidence="7 10">
    <location>
        <position position="297"/>
    </location>
    <ligand>
        <name>Mg(2+)</name>
        <dbReference type="ChEBI" id="CHEBI:18420"/>
    </ligand>
</feature>
<dbReference type="GO" id="GO:0051539">
    <property type="term" value="F:4 iron, 4 sulfur cluster binding"/>
    <property type="evidence" value="ECO:0007669"/>
    <property type="project" value="UniProtKB-KW"/>
</dbReference>
<keyword evidence="4 7" id="KW-0808">Transferase</keyword>
<dbReference type="InterPro" id="IPR029055">
    <property type="entry name" value="Ntn_hydrolases_N"/>
</dbReference>
<keyword evidence="7 11" id="KW-0411">Iron-sulfur</keyword>
<dbReference type="PIRSF" id="PIRSF000485">
    <property type="entry name" value="Amd_phspho_trans"/>
    <property type="match status" value="1"/>
</dbReference>
<evidence type="ECO:0000256" key="1">
    <source>
        <dbReference type="ARBA" id="ARBA00005209"/>
    </source>
</evidence>
<dbReference type="NCBIfam" id="TIGR01134">
    <property type="entry name" value="purF"/>
    <property type="match status" value="1"/>
</dbReference>
<evidence type="ECO:0000256" key="8">
    <source>
        <dbReference type="PIRNR" id="PIRNR000485"/>
    </source>
</evidence>
<gene>
    <name evidence="7" type="primary">purF</name>
    <name evidence="13" type="ordered locus">Amet_0922</name>
</gene>
<dbReference type="UniPathway" id="UPA00074">
    <property type="reaction ID" value="UER00124"/>
</dbReference>
<dbReference type="SUPFAM" id="SSF56235">
    <property type="entry name" value="N-terminal nucleophile aminohydrolases (Ntn hydrolases)"/>
    <property type="match status" value="1"/>
</dbReference>
<dbReference type="MEROPS" id="C44.001"/>
<dbReference type="InterPro" id="IPR000836">
    <property type="entry name" value="PRTase_dom"/>
</dbReference>